<proteinExistence type="predicted"/>
<dbReference type="OrthoDB" id="4753420at2"/>
<feature type="domain" description="PE" evidence="1">
    <location>
        <begin position="15"/>
        <end position="92"/>
    </location>
</feature>
<evidence type="ECO:0000313" key="2">
    <source>
        <dbReference type="EMBL" id="ORA22642.1"/>
    </source>
</evidence>
<reference evidence="2 3" key="1">
    <citation type="submission" date="2017-02" db="EMBL/GenBank/DDBJ databases">
        <title>The new phylogeny of genus Mycobacterium.</title>
        <authorList>
            <person name="Tortoli E."/>
            <person name="Trovato A."/>
            <person name="Cirillo D.M."/>
        </authorList>
    </citation>
    <scope>NUCLEOTIDE SEQUENCE [LARGE SCALE GENOMIC DNA]</scope>
    <source>
        <strain evidence="2 3">DSM 45057</strain>
    </source>
</reference>
<dbReference type="AlphaFoldDB" id="A0A1W9ZXT7"/>
<dbReference type="EMBL" id="MVHE01000009">
    <property type="protein sequence ID" value="ORA22642.1"/>
    <property type="molecule type" value="Genomic_DNA"/>
</dbReference>
<dbReference type="InterPro" id="IPR000084">
    <property type="entry name" value="PE-PGRS_N"/>
</dbReference>
<evidence type="ECO:0000313" key="3">
    <source>
        <dbReference type="Proteomes" id="UP000192284"/>
    </source>
</evidence>
<name>A0A1W9ZXT7_MYCAN</name>
<sequence length="107" mass="11148">MQSMTFHPVVADIGDQMVNIGLDSLAAGSKASMSVTSLIPAGADEVSLQAVTAFHADAADLLALHKAAQEELMRTGQALAQIAQTYAEVDEAAASNLVFGFKPLPYN</sequence>
<keyword evidence="3" id="KW-1185">Reference proteome</keyword>
<comment type="caution">
    <text evidence="2">The sequence shown here is derived from an EMBL/GenBank/DDBJ whole genome shotgun (WGS) entry which is preliminary data.</text>
</comment>
<dbReference type="SUPFAM" id="SSF140459">
    <property type="entry name" value="PE/PPE dimer-like"/>
    <property type="match status" value="1"/>
</dbReference>
<dbReference type="Gene3D" id="1.10.287.850">
    <property type="entry name" value="HP0062-like domain"/>
    <property type="match status" value="1"/>
</dbReference>
<dbReference type="Pfam" id="PF00934">
    <property type="entry name" value="PE"/>
    <property type="match status" value="1"/>
</dbReference>
<accession>A0A1W9ZXT7</accession>
<protein>
    <recommendedName>
        <fullName evidence="1">PE domain-containing protein</fullName>
    </recommendedName>
</protein>
<evidence type="ECO:0000259" key="1">
    <source>
        <dbReference type="Pfam" id="PF00934"/>
    </source>
</evidence>
<gene>
    <name evidence="2" type="ORF">BST12_08640</name>
</gene>
<dbReference type="InterPro" id="IPR038332">
    <property type="entry name" value="PPE_sf"/>
</dbReference>
<organism evidence="2 3">
    <name type="scientific">Mycobacterium angelicum</name>
    <dbReference type="NCBI Taxonomy" id="470074"/>
    <lineage>
        <taxon>Bacteria</taxon>
        <taxon>Bacillati</taxon>
        <taxon>Actinomycetota</taxon>
        <taxon>Actinomycetes</taxon>
        <taxon>Mycobacteriales</taxon>
        <taxon>Mycobacteriaceae</taxon>
        <taxon>Mycobacterium</taxon>
    </lineage>
</organism>
<dbReference type="Proteomes" id="UP000192284">
    <property type="component" value="Unassembled WGS sequence"/>
</dbReference>